<feature type="domain" description="Calponin-homology (CH)" evidence="8">
    <location>
        <begin position="244"/>
        <end position="358"/>
    </location>
</feature>
<dbReference type="PROSITE" id="PS50021">
    <property type="entry name" value="CH"/>
    <property type="match status" value="2"/>
</dbReference>
<dbReference type="GO" id="GO:0051015">
    <property type="term" value="F:actin filament binding"/>
    <property type="evidence" value="ECO:0007669"/>
    <property type="project" value="TreeGrafter"/>
</dbReference>
<evidence type="ECO:0000256" key="2">
    <source>
        <dbReference type="ARBA" id="ARBA00022692"/>
    </source>
</evidence>
<dbReference type="PANTHER" id="PTHR47535:SF1">
    <property type="entry name" value="NESPRIN-1"/>
    <property type="match status" value="1"/>
</dbReference>
<dbReference type="Proteomes" id="UP000887561">
    <property type="component" value="Unplaced"/>
</dbReference>
<evidence type="ECO:0000256" key="1">
    <source>
        <dbReference type="ARBA" id="ARBA00004370"/>
    </source>
</evidence>
<dbReference type="GO" id="GO:0007097">
    <property type="term" value="P:nuclear migration"/>
    <property type="evidence" value="ECO:0007669"/>
    <property type="project" value="TreeGrafter"/>
</dbReference>
<keyword evidence="3" id="KW-0677">Repeat</keyword>
<keyword evidence="6" id="KW-0009">Actin-binding</keyword>
<accession>A0A915M235</accession>
<evidence type="ECO:0000259" key="8">
    <source>
        <dbReference type="PROSITE" id="PS50021"/>
    </source>
</evidence>
<dbReference type="InterPro" id="IPR001589">
    <property type="entry name" value="Actinin_actin-bd_CS"/>
</dbReference>
<dbReference type="Pfam" id="PF00307">
    <property type="entry name" value="CH"/>
    <property type="match status" value="3"/>
</dbReference>
<reference evidence="10" key="1">
    <citation type="submission" date="2022-11" db="UniProtKB">
        <authorList>
            <consortium name="WormBaseParasite"/>
        </authorList>
    </citation>
    <scope>IDENTIFICATION</scope>
</reference>
<dbReference type="AlphaFoldDB" id="A0A915M235"/>
<dbReference type="GO" id="GO:0005640">
    <property type="term" value="C:nuclear outer membrane"/>
    <property type="evidence" value="ECO:0007669"/>
    <property type="project" value="TreeGrafter"/>
</dbReference>
<keyword evidence="4" id="KW-1133">Transmembrane helix</keyword>
<dbReference type="PROSITE" id="PS00020">
    <property type="entry name" value="ACTININ_2"/>
    <property type="match status" value="1"/>
</dbReference>
<dbReference type="WBParaSite" id="scaffold2433_cov199.g4847">
    <property type="protein sequence ID" value="scaffold2433_cov199.g4847"/>
    <property type="gene ID" value="scaffold2433_cov199.g4847"/>
</dbReference>
<evidence type="ECO:0000256" key="4">
    <source>
        <dbReference type="ARBA" id="ARBA00022989"/>
    </source>
</evidence>
<dbReference type="SMART" id="SM00033">
    <property type="entry name" value="CH"/>
    <property type="match status" value="2"/>
</dbReference>
<dbReference type="Gene3D" id="1.10.418.10">
    <property type="entry name" value="Calponin-like domain"/>
    <property type="match status" value="2"/>
</dbReference>
<keyword evidence="5" id="KW-0472">Membrane</keyword>
<feature type="domain" description="Calponin-homology (CH)" evidence="8">
    <location>
        <begin position="18"/>
        <end position="193"/>
    </location>
</feature>
<evidence type="ECO:0000313" key="9">
    <source>
        <dbReference type="Proteomes" id="UP000887561"/>
    </source>
</evidence>
<evidence type="ECO:0000256" key="7">
    <source>
        <dbReference type="SAM" id="MobiDB-lite"/>
    </source>
</evidence>
<dbReference type="PROSITE" id="PS00019">
    <property type="entry name" value="ACTININ_1"/>
    <property type="match status" value="1"/>
</dbReference>
<feature type="compositionally biased region" description="Polar residues" evidence="7">
    <location>
        <begin position="229"/>
        <end position="239"/>
    </location>
</feature>
<organism evidence="9 10">
    <name type="scientific">Meloidogyne javanica</name>
    <name type="common">Root-knot nematode worm</name>
    <dbReference type="NCBI Taxonomy" id="6303"/>
    <lineage>
        <taxon>Eukaryota</taxon>
        <taxon>Metazoa</taxon>
        <taxon>Ecdysozoa</taxon>
        <taxon>Nematoda</taxon>
        <taxon>Chromadorea</taxon>
        <taxon>Rhabditida</taxon>
        <taxon>Tylenchina</taxon>
        <taxon>Tylenchomorpha</taxon>
        <taxon>Tylenchoidea</taxon>
        <taxon>Meloidogynidae</taxon>
        <taxon>Meloidogyninae</taxon>
        <taxon>Meloidogyne</taxon>
        <taxon>Meloidogyne incognita group</taxon>
    </lineage>
</organism>
<protein>
    <submittedName>
        <fullName evidence="10">Calponin-homology (CH) domain-containing protein</fullName>
    </submittedName>
</protein>
<evidence type="ECO:0000256" key="6">
    <source>
        <dbReference type="ARBA" id="ARBA00023203"/>
    </source>
</evidence>
<dbReference type="GO" id="GO:0034993">
    <property type="term" value="C:meiotic nuclear membrane microtubule tethering complex"/>
    <property type="evidence" value="ECO:0007669"/>
    <property type="project" value="TreeGrafter"/>
</dbReference>
<comment type="subcellular location">
    <subcellularLocation>
        <location evidence="1">Membrane</location>
    </subcellularLocation>
</comment>
<name>A0A915M235_MELJA</name>
<dbReference type="PANTHER" id="PTHR47535">
    <property type="entry name" value="MUSCLE-SPECIFIC PROTEIN 300 KDA, ISOFORM G"/>
    <property type="match status" value="1"/>
</dbReference>
<dbReference type="GO" id="GO:0005737">
    <property type="term" value="C:cytoplasm"/>
    <property type="evidence" value="ECO:0007669"/>
    <property type="project" value="TreeGrafter"/>
</dbReference>
<keyword evidence="2" id="KW-0812">Transmembrane</keyword>
<proteinExistence type="predicted"/>
<dbReference type="InterPro" id="IPR001715">
    <property type="entry name" value="CH_dom"/>
</dbReference>
<dbReference type="InterPro" id="IPR052403">
    <property type="entry name" value="LINC-complex_assoc"/>
</dbReference>
<keyword evidence="9" id="KW-1185">Reference proteome</keyword>
<evidence type="ECO:0000256" key="3">
    <source>
        <dbReference type="ARBA" id="ARBA00022737"/>
    </source>
</evidence>
<dbReference type="InterPro" id="IPR036872">
    <property type="entry name" value="CH_dom_sf"/>
</dbReference>
<feature type="region of interest" description="Disordered" evidence="7">
    <location>
        <begin position="209"/>
        <end position="244"/>
    </location>
</feature>
<evidence type="ECO:0000313" key="10">
    <source>
        <dbReference type="WBParaSite" id="scaffold2433_cov199.g4847"/>
    </source>
</evidence>
<sequence>MIEASRLKRFSYLEAEQRMQRNTFTRWVNHHLEAHSSSSQTQNLIEDMKDGILLCHLLEVLTGDVLPVTTSSGGNEESNNNVVLLLNMYGVSTCVSTSVAPEVPVPVLVAWKFWDFLVPVTARFAVPAQYYSSSNLKTIKTLKRAYKLNNLNTALKCLRAKGIKLINNNVVDLADGNPRIWLGLIWQLILHFQVETGLSMVRRSAWHQIHSNQQPNGGEGTSTGITTTDYNHQHPSTSKLPPKKSVEQSLLDWLNREAIRPRQLGLPSGAIVDLDLSWKDGRLLLALLHRFVPALVNREEIMEGGDEPEEARQRAQKAIQLARLHLGISPFLDPTELCAPGRLPCRRSLFRRLIKKEEWLERRRVLTENVFPALKEVVEKEDLDIFKGQLDNIESIVSSWESKIQFLLSKLGEEMKELEQWMLEGERLLASSLPLTEDKLLQIEDKGLENVLENLEFTIRRFEIMASECKPIHQMEHLLNDLKMARDDCISSGETPRDILESTGLLNSCKKMEVLAEEMDETGNEWIKNAGEPVRRQIVELCDQLITARTTKIILQEEELKNCLFNEGGKQLNGNNKINEEKDNNLSQITLNERKWLNNLEAFGKWLNIMEKEVVQLQKQPLDLDYKKCQTMLVQLRDNCLEHFRLVSKFQLHQFQTEQQAKIANDLCERYKHLMEQFEQMQLPSAHLVPIRRTTTPSETCSVEFRHRLASQ</sequence>
<dbReference type="SUPFAM" id="SSF47576">
    <property type="entry name" value="Calponin-homology domain, CH-domain"/>
    <property type="match status" value="2"/>
</dbReference>
<evidence type="ECO:0000256" key="5">
    <source>
        <dbReference type="ARBA" id="ARBA00023136"/>
    </source>
</evidence>